<dbReference type="Gene3D" id="3.30.2030.10">
    <property type="entry name" value="YwmB-like"/>
    <property type="match status" value="1"/>
</dbReference>
<evidence type="ECO:0000313" key="1">
    <source>
        <dbReference type="EMBL" id="MYL20240.1"/>
    </source>
</evidence>
<dbReference type="SUPFAM" id="SSF143842">
    <property type="entry name" value="YwmB-like"/>
    <property type="match status" value="1"/>
</dbReference>
<evidence type="ECO:0008006" key="3">
    <source>
        <dbReference type="Google" id="ProtNLM"/>
    </source>
</evidence>
<dbReference type="InterPro" id="IPR014794">
    <property type="entry name" value="DUF1779"/>
</dbReference>
<dbReference type="EMBL" id="WMET01000002">
    <property type="protein sequence ID" value="MYL20240.1"/>
    <property type="molecule type" value="Genomic_DNA"/>
</dbReference>
<protein>
    <recommendedName>
        <fullName evidence="3">TATA-box binding</fullName>
    </recommendedName>
</protein>
<sequence length="236" mass="26653">MWKNIFAGVLAAAIVGTGAYPQEMTQAEEPLMMFASFAADKQLNVEEWTMTMKRKVSPEQTGEMMEQILDQGQHPEVSREETAQAEKWIVTNRHKKEKIVETYSVISPRNMKNKAELVYTIQGEGTSSLTQDLFHRVEDVKSRYFSKTATIFSCLKAVSNGIIDDVLVYEKFKETFDVATIDEIDENGWTSRSGRTEKWDQSIPSGKQSMNVQFATRTLGGETNITIGTPIITAEY</sequence>
<name>A0A845DRV8_9BACI</name>
<evidence type="ECO:0000313" key="2">
    <source>
        <dbReference type="Proteomes" id="UP000460949"/>
    </source>
</evidence>
<dbReference type="InterPro" id="IPR036209">
    <property type="entry name" value="YwmB-like_sf"/>
</dbReference>
<organism evidence="1 2">
    <name type="scientific">Halobacillus litoralis</name>
    <dbReference type="NCBI Taxonomy" id="45668"/>
    <lineage>
        <taxon>Bacteria</taxon>
        <taxon>Bacillati</taxon>
        <taxon>Bacillota</taxon>
        <taxon>Bacilli</taxon>
        <taxon>Bacillales</taxon>
        <taxon>Bacillaceae</taxon>
        <taxon>Halobacillus</taxon>
    </lineage>
</organism>
<dbReference type="Proteomes" id="UP000460949">
    <property type="component" value="Unassembled WGS sequence"/>
</dbReference>
<dbReference type="Pfam" id="PF08680">
    <property type="entry name" value="DUF1779"/>
    <property type="match status" value="1"/>
</dbReference>
<proteinExistence type="predicted"/>
<accession>A0A845DRV8</accession>
<reference evidence="1 2" key="1">
    <citation type="submission" date="2019-11" db="EMBL/GenBank/DDBJ databases">
        <title>Genome sequences of 17 halophilic strains isolated from different environments.</title>
        <authorList>
            <person name="Furrow R.E."/>
        </authorList>
    </citation>
    <scope>NUCLEOTIDE SEQUENCE [LARGE SCALE GENOMIC DNA]</scope>
    <source>
        <strain evidence="1 2">22511_23_Filter</strain>
    </source>
</reference>
<comment type="caution">
    <text evidence="1">The sequence shown here is derived from an EMBL/GenBank/DDBJ whole genome shotgun (WGS) entry which is preliminary data.</text>
</comment>
<dbReference type="Gene3D" id="3.30.360.40">
    <property type="entry name" value="YwmB-like"/>
    <property type="match status" value="1"/>
</dbReference>
<dbReference type="AlphaFoldDB" id="A0A845DRV8"/>
<gene>
    <name evidence="1" type="ORF">GLW04_10105</name>
</gene>
<dbReference type="RefSeq" id="WP_160836781.1">
    <property type="nucleotide sequence ID" value="NZ_WMET01000002.1"/>
</dbReference>